<dbReference type="InterPro" id="IPR006680">
    <property type="entry name" value="Amidohydro-rel"/>
</dbReference>
<dbReference type="EMBL" id="BAAAQK010000009">
    <property type="protein sequence ID" value="GAA1850564.1"/>
    <property type="molecule type" value="Genomic_DNA"/>
</dbReference>
<feature type="domain" description="Amidohydrolase-related" evidence="2">
    <location>
        <begin position="147"/>
        <end position="416"/>
    </location>
</feature>
<dbReference type="InterPro" id="IPR032466">
    <property type="entry name" value="Metal_Hydrolase"/>
</dbReference>
<dbReference type="Pfam" id="PF04909">
    <property type="entry name" value="Amidohydro_2"/>
    <property type="match status" value="1"/>
</dbReference>
<dbReference type="PANTHER" id="PTHR21240:SF28">
    <property type="entry name" value="ISO-OROTATE DECARBOXYLASE (EUROFUNG)"/>
    <property type="match status" value="1"/>
</dbReference>
<dbReference type="RefSeq" id="WP_344417492.1">
    <property type="nucleotide sequence ID" value="NZ_BAAAQK010000009.1"/>
</dbReference>
<dbReference type="Proteomes" id="UP001500449">
    <property type="component" value="Unassembled WGS sequence"/>
</dbReference>
<gene>
    <name evidence="3" type="ORF">GCM10009836_33010</name>
</gene>
<reference evidence="3 4" key="1">
    <citation type="journal article" date="2019" name="Int. J. Syst. Evol. Microbiol.">
        <title>The Global Catalogue of Microorganisms (GCM) 10K type strain sequencing project: providing services to taxonomists for standard genome sequencing and annotation.</title>
        <authorList>
            <consortium name="The Broad Institute Genomics Platform"/>
            <consortium name="The Broad Institute Genome Sequencing Center for Infectious Disease"/>
            <person name="Wu L."/>
            <person name="Ma J."/>
        </authorList>
    </citation>
    <scope>NUCLEOTIDE SEQUENCE [LARGE SCALE GENOMIC DNA]</scope>
    <source>
        <strain evidence="3 4">JCM 16009</strain>
    </source>
</reference>
<dbReference type="InterPro" id="IPR032465">
    <property type="entry name" value="ACMSD"/>
</dbReference>
<keyword evidence="1" id="KW-0456">Lyase</keyword>
<dbReference type="Gene3D" id="3.20.20.140">
    <property type="entry name" value="Metal-dependent hydrolases"/>
    <property type="match status" value="1"/>
</dbReference>
<evidence type="ECO:0000313" key="3">
    <source>
        <dbReference type="EMBL" id="GAA1850564.1"/>
    </source>
</evidence>
<comment type="caution">
    <text evidence="3">The sequence shown here is derived from an EMBL/GenBank/DDBJ whole genome shotgun (WGS) entry which is preliminary data.</text>
</comment>
<protein>
    <submittedName>
        <fullName evidence="3">Amidohydrolase family protein</fullName>
    </submittedName>
</protein>
<dbReference type="PANTHER" id="PTHR21240">
    <property type="entry name" value="2-AMINO-3-CARBOXYLMUCONATE-6-SEMIALDEHYDE DECARBOXYLASE"/>
    <property type="match status" value="1"/>
</dbReference>
<name>A0ABN2N4F6_9PSEU</name>
<accession>A0ABN2N4F6</accession>
<sequence length="459" mass="51444">MSEVVDTSPAARARGAAGLPYMIVSTDDHAGPKPSTYLREYCPADYLDVFDAACLEQDALARKHDDEVATSRRRIAEGTGTVADLSLDQLGKTRECAGHHDVNVRLRDMDADGITAQVIFAGGQNDTELPWVGFGWNAGPKKNRHLREVSYRMWNHWLSDYISPAPERLLGVMQIPIWDVDAAIRELHWGAERGLHVVNLHAPREDYEPYTNLCYDPFWAACEEVGATLATHAGASAPYARDTRGMNLLYLSEFHWYGNRGLTQLILGGVFERFPRLKLVMTEQRVDFAPGMIRHLDSLYHNRKVQLSPAADGGIIAPDWPSVTDLSDDEQPLATLRSPGEYWRENCYLSGSFLAPFEVAQRHDIGLDNLLWGADYPHCEGTWPDTDVALRNTFGPIPEDDTRQILGENAVDVYHLDRAKLRAIADRIGPRPEDLREPVDPGEIPAGRSWAFREQANFT</sequence>
<organism evidence="3 4">
    <name type="scientific">Pseudonocardia ailaonensis</name>
    <dbReference type="NCBI Taxonomy" id="367279"/>
    <lineage>
        <taxon>Bacteria</taxon>
        <taxon>Bacillati</taxon>
        <taxon>Actinomycetota</taxon>
        <taxon>Actinomycetes</taxon>
        <taxon>Pseudonocardiales</taxon>
        <taxon>Pseudonocardiaceae</taxon>
        <taxon>Pseudonocardia</taxon>
    </lineage>
</organism>
<evidence type="ECO:0000256" key="1">
    <source>
        <dbReference type="ARBA" id="ARBA00023239"/>
    </source>
</evidence>
<proteinExistence type="predicted"/>
<keyword evidence="4" id="KW-1185">Reference proteome</keyword>
<evidence type="ECO:0000313" key="4">
    <source>
        <dbReference type="Proteomes" id="UP001500449"/>
    </source>
</evidence>
<evidence type="ECO:0000259" key="2">
    <source>
        <dbReference type="Pfam" id="PF04909"/>
    </source>
</evidence>
<dbReference type="SUPFAM" id="SSF51556">
    <property type="entry name" value="Metallo-dependent hydrolases"/>
    <property type="match status" value="1"/>
</dbReference>